<dbReference type="InterPro" id="IPR008547">
    <property type="entry name" value="DUF829_TMEM53"/>
</dbReference>
<dbReference type="EMBL" id="MCFA01000109">
    <property type="protein sequence ID" value="ORY07383.1"/>
    <property type="molecule type" value="Genomic_DNA"/>
</dbReference>
<protein>
    <submittedName>
        <fullName evidence="1">Uncharacterized protein</fullName>
    </submittedName>
</protein>
<proteinExistence type="predicted"/>
<comment type="caution">
    <text evidence="1">The sequence shown here is derived from an EMBL/GenBank/DDBJ whole genome shotgun (WGS) entry which is preliminary data.</text>
</comment>
<name>A0A1Y1ZAP5_9PLEO</name>
<dbReference type="AlphaFoldDB" id="A0A1Y1ZAP5"/>
<evidence type="ECO:0000313" key="1">
    <source>
        <dbReference type="EMBL" id="ORY07383.1"/>
    </source>
</evidence>
<gene>
    <name evidence="1" type="ORF">BCR34DRAFT_603885</name>
</gene>
<dbReference type="OrthoDB" id="77878at2759"/>
<sequence length="127" mass="14376">MPLLMFGIVLDSAPAVSTYWRKYNAVMNNLPNSFVAKIIGPVTGRLICFAEYLALAVYGYGSPEHLFRETLLTEDLIKSANGNQRGCHAKRAREQDWIADAMIYEDTSHVKHLAKHREEYMDTVKGI</sequence>
<organism evidence="1 2">
    <name type="scientific">Clohesyomyces aquaticus</name>
    <dbReference type="NCBI Taxonomy" id="1231657"/>
    <lineage>
        <taxon>Eukaryota</taxon>
        <taxon>Fungi</taxon>
        <taxon>Dikarya</taxon>
        <taxon>Ascomycota</taxon>
        <taxon>Pezizomycotina</taxon>
        <taxon>Dothideomycetes</taxon>
        <taxon>Pleosporomycetidae</taxon>
        <taxon>Pleosporales</taxon>
        <taxon>Lindgomycetaceae</taxon>
        <taxon>Clohesyomyces</taxon>
    </lineage>
</organism>
<keyword evidence="2" id="KW-1185">Reference proteome</keyword>
<reference evidence="1 2" key="1">
    <citation type="submission" date="2016-07" db="EMBL/GenBank/DDBJ databases">
        <title>Pervasive Adenine N6-methylation of Active Genes in Fungi.</title>
        <authorList>
            <consortium name="DOE Joint Genome Institute"/>
            <person name="Mondo S.J."/>
            <person name="Dannebaum R.O."/>
            <person name="Kuo R.C."/>
            <person name="Labutti K."/>
            <person name="Haridas S."/>
            <person name="Kuo A."/>
            <person name="Salamov A."/>
            <person name="Ahrendt S.R."/>
            <person name="Lipzen A."/>
            <person name="Sullivan W."/>
            <person name="Andreopoulos W.B."/>
            <person name="Clum A."/>
            <person name="Lindquist E."/>
            <person name="Daum C."/>
            <person name="Ramamoorthy G.K."/>
            <person name="Gryganskyi A."/>
            <person name="Culley D."/>
            <person name="Magnuson J.K."/>
            <person name="James T.Y."/>
            <person name="O'Malley M.A."/>
            <person name="Stajich J.E."/>
            <person name="Spatafora J.W."/>
            <person name="Visel A."/>
            <person name="Grigoriev I.V."/>
        </authorList>
    </citation>
    <scope>NUCLEOTIDE SEQUENCE [LARGE SCALE GENOMIC DNA]</scope>
    <source>
        <strain evidence="1 2">CBS 115471</strain>
    </source>
</reference>
<accession>A0A1Y1ZAP5</accession>
<evidence type="ECO:0000313" key="2">
    <source>
        <dbReference type="Proteomes" id="UP000193144"/>
    </source>
</evidence>
<dbReference type="Proteomes" id="UP000193144">
    <property type="component" value="Unassembled WGS sequence"/>
</dbReference>
<dbReference type="Pfam" id="PF05705">
    <property type="entry name" value="DUF829"/>
    <property type="match status" value="1"/>
</dbReference>